<dbReference type="AlphaFoldDB" id="A0A561WJ49"/>
<protein>
    <submittedName>
        <fullName evidence="2">Uncharacterized protein</fullName>
    </submittedName>
</protein>
<dbReference type="Proteomes" id="UP000320239">
    <property type="component" value="Unassembled WGS sequence"/>
</dbReference>
<dbReference type="EMBL" id="VIWY01000002">
    <property type="protein sequence ID" value="TWG23895.1"/>
    <property type="molecule type" value="Genomic_DNA"/>
</dbReference>
<evidence type="ECO:0000256" key="1">
    <source>
        <dbReference type="SAM" id="MobiDB-lite"/>
    </source>
</evidence>
<sequence>MGPARRLRAVLVRFGSGAVRPPIMTGVALAAVAALALAVVWAGRSGVPTGEEPGDVVRVGVVEGQTVDGYLNSSRRELAMLTAASGPPAGDTWALVSLSGYETPGRLPALLAGAAVTQVYARVPLPDARTQVSLIPVYRWPGDVPAGMLDAAVVRDREQADYLRLERGLTGDTRRERSLRETYGKAARIAAREAAAYRAGCACVFAAVVRASPSALDGIASRPGVRAVDPAPEVRGLDRTEFRPPLPEERGTVSAEPSAAPVPTTVPEVATASPGRLPSSIGFTVSSTSPARGVVGLATAAGSSPQPLAVPSDGEMSAAHDGSGGSSGPSGVGPGR</sequence>
<gene>
    <name evidence="2" type="ORF">FHX34_102447</name>
</gene>
<feature type="compositionally biased region" description="Gly residues" evidence="1">
    <location>
        <begin position="322"/>
        <end position="336"/>
    </location>
</feature>
<feature type="region of interest" description="Disordered" evidence="1">
    <location>
        <begin position="298"/>
        <end position="336"/>
    </location>
</feature>
<dbReference type="RefSeq" id="WP_187645895.1">
    <property type="nucleotide sequence ID" value="NZ_BOMX01000044.1"/>
</dbReference>
<organism evidence="2 3">
    <name type="scientific">Actinoplanes teichomyceticus</name>
    <dbReference type="NCBI Taxonomy" id="1867"/>
    <lineage>
        <taxon>Bacteria</taxon>
        <taxon>Bacillati</taxon>
        <taxon>Actinomycetota</taxon>
        <taxon>Actinomycetes</taxon>
        <taxon>Micromonosporales</taxon>
        <taxon>Micromonosporaceae</taxon>
        <taxon>Actinoplanes</taxon>
    </lineage>
</organism>
<comment type="caution">
    <text evidence="2">The sequence shown here is derived from an EMBL/GenBank/DDBJ whole genome shotgun (WGS) entry which is preliminary data.</text>
</comment>
<feature type="region of interest" description="Disordered" evidence="1">
    <location>
        <begin position="229"/>
        <end position="285"/>
    </location>
</feature>
<name>A0A561WJ49_ACTTI</name>
<evidence type="ECO:0000313" key="3">
    <source>
        <dbReference type="Proteomes" id="UP000320239"/>
    </source>
</evidence>
<feature type="compositionally biased region" description="Basic and acidic residues" evidence="1">
    <location>
        <begin position="235"/>
        <end position="251"/>
    </location>
</feature>
<proteinExistence type="predicted"/>
<accession>A0A561WJ49</accession>
<evidence type="ECO:0000313" key="2">
    <source>
        <dbReference type="EMBL" id="TWG23895.1"/>
    </source>
</evidence>
<keyword evidence="3" id="KW-1185">Reference proteome</keyword>
<reference evidence="2 3" key="1">
    <citation type="submission" date="2019-06" db="EMBL/GenBank/DDBJ databases">
        <title>Sequencing the genomes of 1000 actinobacteria strains.</title>
        <authorList>
            <person name="Klenk H.-P."/>
        </authorList>
    </citation>
    <scope>NUCLEOTIDE SEQUENCE [LARGE SCALE GENOMIC DNA]</scope>
    <source>
        <strain evidence="2 3">DSM 43866</strain>
    </source>
</reference>